<dbReference type="RefSeq" id="WP_268074811.1">
    <property type="nucleotide sequence ID" value="NZ_CP109965.1"/>
</dbReference>
<organism evidence="1 2">
    <name type="scientific">Catenovulum adriaticum</name>
    <dbReference type="NCBI Taxonomy" id="2984846"/>
    <lineage>
        <taxon>Bacteria</taxon>
        <taxon>Pseudomonadati</taxon>
        <taxon>Pseudomonadota</taxon>
        <taxon>Gammaproteobacteria</taxon>
        <taxon>Alteromonadales</taxon>
        <taxon>Alteromonadaceae</taxon>
        <taxon>Catenovulum</taxon>
    </lineage>
</organism>
<sequence length="57" mass="6364">MLSIVRIQLDNPLHCKALLQLLTDYALDPMGGGEALANSTQENLIAQLKLRSDYTRH</sequence>
<dbReference type="Proteomes" id="UP001163726">
    <property type="component" value="Chromosome"/>
</dbReference>
<reference evidence="1" key="1">
    <citation type="submission" date="2022-10" db="EMBL/GenBank/DDBJ databases">
        <title>Catenovulum adriacola sp. nov. isolated in the Harbour of Susak.</title>
        <authorList>
            <person name="Schoch T."/>
            <person name="Reich S.J."/>
            <person name="Stoeferle S."/>
            <person name="Flaiz M."/>
            <person name="Kazda M."/>
            <person name="Riedel C.U."/>
            <person name="Duerre P."/>
        </authorList>
    </citation>
    <scope>NUCLEOTIDE SEQUENCE</scope>
    <source>
        <strain evidence="1">TS8</strain>
    </source>
</reference>
<proteinExistence type="predicted"/>
<name>A0ABY7ALN2_9ALTE</name>
<protein>
    <submittedName>
        <fullName evidence="1">Uncharacterized protein</fullName>
    </submittedName>
</protein>
<gene>
    <name evidence="1" type="ORF">OLW01_01180</name>
</gene>
<keyword evidence="2" id="KW-1185">Reference proteome</keyword>
<dbReference type="EMBL" id="CP109965">
    <property type="protein sequence ID" value="WAJ70460.1"/>
    <property type="molecule type" value="Genomic_DNA"/>
</dbReference>
<evidence type="ECO:0000313" key="2">
    <source>
        <dbReference type="Proteomes" id="UP001163726"/>
    </source>
</evidence>
<evidence type="ECO:0000313" key="1">
    <source>
        <dbReference type="EMBL" id="WAJ70460.1"/>
    </source>
</evidence>
<accession>A0ABY7ALN2</accession>